<dbReference type="Proteomes" id="UP000800036">
    <property type="component" value="Unassembled WGS sequence"/>
</dbReference>
<dbReference type="OrthoDB" id="3750325at2759"/>
<feature type="non-terminal residue" evidence="3">
    <location>
        <position position="327"/>
    </location>
</feature>
<proteinExistence type="predicted"/>
<name>A0A6A5US00_9PLEO</name>
<organism evidence="3 4">
    <name type="scientific">Bimuria novae-zelandiae CBS 107.79</name>
    <dbReference type="NCBI Taxonomy" id="1447943"/>
    <lineage>
        <taxon>Eukaryota</taxon>
        <taxon>Fungi</taxon>
        <taxon>Dikarya</taxon>
        <taxon>Ascomycota</taxon>
        <taxon>Pezizomycotina</taxon>
        <taxon>Dothideomycetes</taxon>
        <taxon>Pleosporomycetidae</taxon>
        <taxon>Pleosporales</taxon>
        <taxon>Massarineae</taxon>
        <taxon>Didymosphaeriaceae</taxon>
        <taxon>Bimuria</taxon>
    </lineage>
</organism>
<keyword evidence="2" id="KW-1133">Transmembrane helix</keyword>
<feature type="region of interest" description="Disordered" evidence="1">
    <location>
        <begin position="197"/>
        <end position="228"/>
    </location>
</feature>
<accession>A0A6A5US00</accession>
<reference evidence="3" key="1">
    <citation type="journal article" date="2020" name="Stud. Mycol.">
        <title>101 Dothideomycetes genomes: a test case for predicting lifestyles and emergence of pathogens.</title>
        <authorList>
            <person name="Haridas S."/>
            <person name="Albert R."/>
            <person name="Binder M."/>
            <person name="Bloem J."/>
            <person name="Labutti K."/>
            <person name="Salamov A."/>
            <person name="Andreopoulos B."/>
            <person name="Baker S."/>
            <person name="Barry K."/>
            <person name="Bills G."/>
            <person name="Bluhm B."/>
            <person name="Cannon C."/>
            <person name="Castanera R."/>
            <person name="Culley D."/>
            <person name="Daum C."/>
            <person name="Ezra D."/>
            <person name="Gonzalez J."/>
            <person name="Henrissat B."/>
            <person name="Kuo A."/>
            <person name="Liang C."/>
            <person name="Lipzen A."/>
            <person name="Lutzoni F."/>
            <person name="Magnuson J."/>
            <person name="Mondo S."/>
            <person name="Nolan M."/>
            <person name="Ohm R."/>
            <person name="Pangilinan J."/>
            <person name="Park H.-J."/>
            <person name="Ramirez L."/>
            <person name="Alfaro M."/>
            <person name="Sun H."/>
            <person name="Tritt A."/>
            <person name="Yoshinaga Y."/>
            <person name="Zwiers L.-H."/>
            <person name="Turgeon B."/>
            <person name="Goodwin S."/>
            <person name="Spatafora J."/>
            <person name="Crous P."/>
            <person name="Grigoriev I."/>
        </authorList>
    </citation>
    <scope>NUCLEOTIDE SEQUENCE</scope>
    <source>
        <strain evidence="3">CBS 107.79</strain>
    </source>
</reference>
<evidence type="ECO:0000256" key="1">
    <source>
        <dbReference type="SAM" id="MobiDB-lite"/>
    </source>
</evidence>
<feature type="compositionally biased region" description="Low complexity" evidence="1">
    <location>
        <begin position="215"/>
        <end position="224"/>
    </location>
</feature>
<dbReference type="AlphaFoldDB" id="A0A6A5US00"/>
<dbReference type="EMBL" id="ML976732">
    <property type="protein sequence ID" value="KAF1967424.1"/>
    <property type="molecule type" value="Genomic_DNA"/>
</dbReference>
<keyword evidence="2" id="KW-0472">Membrane</keyword>
<protein>
    <submittedName>
        <fullName evidence="3">Uncharacterized protein</fullName>
    </submittedName>
</protein>
<keyword evidence="2" id="KW-0812">Transmembrane</keyword>
<evidence type="ECO:0000256" key="2">
    <source>
        <dbReference type="SAM" id="Phobius"/>
    </source>
</evidence>
<feature type="transmembrane region" description="Helical" evidence="2">
    <location>
        <begin position="234"/>
        <end position="258"/>
    </location>
</feature>
<sequence length="327" mass="35487">MTSGETAWSFPPALNTTFREAFVAGYAQPNDSTEDRGVYAILLASVQNLTLQERLASGFRDQGWGGENATIRAGDTVSGTFTDGEFREYGLNCILCTKGIELGSIEQACANYTDADNIEYYTKKNGPVPSLYLDSFPSLDQYSSIPEDTCGLCIFTILNHGDSLVQEDYSVPFPVLQRASTQPKAFNASFPTGVAVPPRPSAESSIPTMAPQPQPQSQSQTPVQGREESKDTGLIVGVVVGVLFVASCIMGLIIFLWTRRQQKKVIIKPYSHSSLAPTANSVDQESQGVELQPVRSVMRRPDSSGDEVPPSYHEAVRAQETIPAAVY</sequence>
<gene>
    <name evidence="3" type="ORF">BU23DRAFT_559344</name>
</gene>
<keyword evidence="4" id="KW-1185">Reference proteome</keyword>
<evidence type="ECO:0000313" key="3">
    <source>
        <dbReference type="EMBL" id="KAF1967424.1"/>
    </source>
</evidence>
<evidence type="ECO:0000313" key="4">
    <source>
        <dbReference type="Proteomes" id="UP000800036"/>
    </source>
</evidence>